<feature type="transmembrane region" description="Helical" evidence="1">
    <location>
        <begin position="204"/>
        <end position="227"/>
    </location>
</feature>
<proteinExistence type="predicted"/>
<evidence type="ECO:0008006" key="4">
    <source>
        <dbReference type="Google" id="ProtNLM"/>
    </source>
</evidence>
<keyword evidence="3" id="KW-1185">Reference proteome</keyword>
<sequence>MTNTPSAQPPARGMRAIAQDNFNTWEAVGGVRGLIEATAPGLVYLIVFVVTQQLTPALIGSLGLALVFVGIRLAQRTPVTLAFSGVFGVAIGVFAAWRSGSAGDFYVWGLVVNLSYAVALAVSLIVRWPGVGVLVELFKSGFSDQAARAKAGEDVSWRQLFDTSWRNDSDLMKRYTIATWLWIAMFLARLGVQAPLYFAGDDAVGALGTARLVMGVPLFALVLWLTWRLIHRTPAPNEVDQQSRQDL</sequence>
<dbReference type="PIRSF" id="PIRSF010219">
    <property type="entry name" value="UCP010219"/>
    <property type="match status" value="1"/>
</dbReference>
<dbReference type="KEGG" id="jde:Jden_1407"/>
<gene>
    <name evidence="2" type="ordered locus">Jden_1407</name>
</gene>
<organism evidence="2 3">
    <name type="scientific">Jonesia denitrificans (strain ATCC 14870 / DSM 20603 / BCRC 15368 / CIP 55.134 / JCM 11481 / NBRC 15587 / NCTC 10816 / Prevot 55134)</name>
    <name type="common">Listeria denitrificans</name>
    <dbReference type="NCBI Taxonomy" id="471856"/>
    <lineage>
        <taxon>Bacteria</taxon>
        <taxon>Bacillati</taxon>
        <taxon>Actinomycetota</taxon>
        <taxon>Actinomycetes</taxon>
        <taxon>Micrococcales</taxon>
        <taxon>Jonesiaceae</taxon>
        <taxon>Jonesia</taxon>
    </lineage>
</organism>
<feature type="transmembrane region" description="Helical" evidence="1">
    <location>
        <begin position="175"/>
        <end position="198"/>
    </location>
</feature>
<accession>C7R4K3</accession>
<feature type="transmembrane region" description="Helical" evidence="1">
    <location>
        <begin position="42"/>
        <end position="69"/>
    </location>
</feature>
<dbReference type="Proteomes" id="UP000000628">
    <property type="component" value="Chromosome"/>
</dbReference>
<keyword evidence="1" id="KW-1133">Transmembrane helix</keyword>
<feature type="transmembrane region" description="Helical" evidence="1">
    <location>
        <begin position="105"/>
        <end position="126"/>
    </location>
</feature>
<evidence type="ECO:0000313" key="3">
    <source>
        <dbReference type="Proteomes" id="UP000000628"/>
    </source>
</evidence>
<dbReference type="STRING" id="471856.Jden_1407"/>
<dbReference type="EMBL" id="CP001706">
    <property type="protein sequence ID" value="ACV09060.1"/>
    <property type="molecule type" value="Genomic_DNA"/>
</dbReference>
<reference evidence="2 3" key="1">
    <citation type="journal article" date="2009" name="Stand. Genomic Sci.">
        <title>Complete genome sequence of Jonesia denitrificans type strain (Prevot 55134).</title>
        <authorList>
            <person name="Pukall R."/>
            <person name="Gehrich-Schroter G."/>
            <person name="Lapidus A."/>
            <person name="Nolan M."/>
            <person name="Glavina Del Rio T."/>
            <person name="Lucas S."/>
            <person name="Chen F."/>
            <person name="Tice H."/>
            <person name="Pitluck S."/>
            <person name="Cheng J.F."/>
            <person name="Copeland A."/>
            <person name="Saunders E."/>
            <person name="Brettin T."/>
            <person name="Detter J.C."/>
            <person name="Bruce D."/>
            <person name="Goodwin L."/>
            <person name="Pati A."/>
            <person name="Ivanova N."/>
            <person name="Mavromatis K."/>
            <person name="Ovchinnikova G."/>
            <person name="Chen A."/>
            <person name="Palaniappan K."/>
            <person name="Land M."/>
            <person name="Hauser L."/>
            <person name="Chang Y.J."/>
            <person name="Jeffries C.D."/>
            <person name="Chain P."/>
            <person name="Goker M."/>
            <person name="Bristow J."/>
            <person name="Eisen J.A."/>
            <person name="Markowitz V."/>
            <person name="Hugenholtz P."/>
            <person name="Kyrpides N.C."/>
            <person name="Klenk H.P."/>
            <person name="Han C."/>
        </authorList>
    </citation>
    <scope>NUCLEOTIDE SEQUENCE [LARGE SCALE GENOMIC DNA]</scope>
    <source>
        <strain evidence="3">ATCC 14870 / DSM 20603 / BCRC 15368 / CIP 55.134 / JCM 11481 / NBRC 15587 / NCTC 10816 / Prevot 55134</strain>
    </source>
</reference>
<dbReference type="HOGENOM" id="CLU_075797_0_0_11"/>
<dbReference type="InterPro" id="IPR016566">
    <property type="entry name" value="UCP010219"/>
</dbReference>
<feature type="transmembrane region" description="Helical" evidence="1">
    <location>
        <begin position="81"/>
        <end position="99"/>
    </location>
</feature>
<dbReference type="RefSeq" id="WP_015771688.1">
    <property type="nucleotide sequence ID" value="NC_013174.1"/>
</dbReference>
<dbReference type="Pfam" id="PF11361">
    <property type="entry name" value="DUF3159"/>
    <property type="match status" value="1"/>
</dbReference>
<name>C7R4K3_JONDD</name>
<keyword evidence="1" id="KW-0472">Membrane</keyword>
<protein>
    <recommendedName>
        <fullName evidence="4">DUF3159 domain-containing protein</fullName>
    </recommendedName>
</protein>
<dbReference type="eggNOG" id="ENOG5031MNQ">
    <property type="taxonomic scope" value="Bacteria"/>
</dbReference>
<evidence type="ECO:0000313" key="2">
    <source>
        <dbReference type="EMBL" id="ACV09060.1"/>
    </source>
</evidence>
<dbReference type="AlphaFoldDB" id="C7R4K3"/>
<evidence type="ECO:0000256" key="1">
    <source>
        <dbReference type="SAM" id="Phobius"/>
    </source>
</evidence>
<keyword evidence="1" id="KW-0812">Transmembrane</keyword>